<evidence type="ECO:0000259" key="3">
    <source>
        <dbReference type="Pfam" id="PF00724"/>
    </source>
</evidence>
<sequence>MQPTVEAAIDVLTQPLALPCGAVLPGRIGKSAMSEQLGDRVNAPTPALNTLYGRWGSGGGGLLITGNVMVDRRHLGEPKNVVVDDDRHLTQLRAWATAAQAGGTPTWVQINHPGRQALRIAGTHPVAPSPIRPKVPGAPTPKQLTDAEIHAIVERFATTAAVVKEAGFHGVQIHGAHGYLVSQFLSPRANERTDAWGGDATKRMRFVVEVMKAIRARVGAAYPVGIKLNSADFQRGGFTEEESMDVVAALTAEGLDLLEVSGGTYESPAMTTGDTRAESTKQREAYFLDYAEKVRAITPVPLMVTGGFRSPAGMRDAITSGATDVVGLGRPFALDAAVPRTVAGGGTAPDMGGRKTSAKQLDAALELYFHTRQIQRIGGGHEPTASEPMPITAAHMLLDNGWAALRRKRGG</sequence>
<feature type="domain" description="NADH:flavin oxidoreductase/NADH oxidase N-terminal" evidence="3">
    <location>
        <begin position="56"/>
        <end position="343"/>
    </location>
</feature>
<evidence type="ECO:0000256" key="2">
    <source>
        <dbReference type="ARBA" id="ARBA00023002"/>
    </source>
</evidence>
<name>A0AAU7B0Q5_9ACTN</name>
<reference evidence="4" key="1">
    <citation type="submission" date="2022-12" db="EMBL/GenBank/DDBJ databases">
        <title>Paraconexibacter alkalitolerans sp. nov. and Baekduia alba sp. nov., isolated from soil and emended description of the genera Paraconexibacter (Chun et al., 2020) and Baekduia (An et al., 2020).</title>
        <authorList>
            <person name="Vieira S."/>
            <person name="Huber K.J."/>
            <person name="Geppert A."/>
            <person name="Wolf J."/>
            <person name="Neumann-Schaal M."/>
            <person name="Muesken M."/>
            <person name="Overmann J."/>
        </authorList>
    </citation>
    <scope>NUCLEOTIDE SEQUENCE</scope>
    <source>
        <strain evidence="4">AEG42_29</strain>
    </source>
</reference>
<keyword evidence="2" id="KW-0560">Oxidoreductase</keyword>
<dbReference type="InterPro" id="IPR001155">
    <property type="entry name" value="OxRdtase_FMN_N"/>
</dbReference>
<dbReference type="Pfam" id="PF00724">
    <property type="entry name" value="Oxidored_FMN"/>
    <property type="match status" value="1"/>
</dbReference>
<dbReference type="Gene3D" id="3.20.20.70">
    <property type="entry name" value="Aldolase class I"/>
    <property type="match status" value="1"/>
</dbReference>
<dbReference type="AlphaFoldDB" id="A0AAU7B0Q5"/>
<dbReference type="RefSeq" id="WP_354698654.1">
    <property type="nucleotide sequence ID" value="NZ_CP114014.1"/>
</dbReference>
<dbReference type="InterPro" id="IPR013785">
    <property type="entry name" value="Aldolase_TIM"/>
</dbReference>
<evidence type="ECO:0000256" key="1">
    <source>
        <dbReference type="ARBA" id="ARBA00022630"/>
    </source>
</evidence>
<dbReference type="GO" id="GO:0010181">
    <property type="term" value="F:FMN binding"/>
    <property type="evidence" value="ECO:0007669"/>
    <property type="project" value="InterPro"/>
</dbReference>
<dbReference type="GO" id="GO:0016491">
    <property type="term" value="F:oxidoreductase activity"/>
    <property type="evidence" value="ECO:0007669"/>
    <property type="project" value="UniProtKB-KW"/>
</dbReference>
<evidence type="ECO:0000313" key="4">
    <source>
        <dbReference type="EMBL" id="XAY07460.1"/>
    </source>
</evidence>
<dbReference type="KEGG" id="parq:DSM112329_04342"/>
<protein>
    <recommendedName>
        <fullName evidence="3">NADH:flavin oxidoreductase/NADH oxidase N-terminal domain-containing protein</fullName>
    </recommendedName>
</protein>
<dbReference type="PANTHER" id="PTHR43656">
    <property type="entry name" value="BINDING OXIDOREDUCTASE, PUTATIVE (AFU_ORTHOLOGUE AFUA_2G08260)-RELATED"/>
    <property type="match status" value="1"/>
</dbReference>
<accession>A0AAU7B0Q5</accession>
<dbReference type="SUPFAM" id="SSF51395">
    <property type="entry name" value="FMN-linked oxidoreductases"/>
    <property type="match status" value="1"/>
</dbReference>
<dbReference type="EMBL" id="CP114014">
    <property type="protein sequence ID" value="XAY07460.1"/>
    <property type="molecule type" value="Genomic_DNA"/>
</dbReference>
<gene>
    <name evidence="4" type="ORF">DSM112329_04342</name>
</gene>
<keyword evidence="1" id="KW-0285">Flavoprotein</keyword>
<dbReference type="CDD" id="cd04733">
    <property type="entry name" value="OYE_like_2_FMN"/>
    <property type="match status" value="1"/>
</dbReference>
<organism evidence="4">
    <name type="scientific">Paraconexibacter sp. AEG42_29</name>
    <dbReference type="NCBI Taxonomy" id="2997339"/>
    <lineage>
        <taxon>Bacteria</taxon>
        <taxon>Bacillati</taxon>
        <taxon>Actinomycetota</taxon>
        <taxon>Thermoleophilia</taxon>
        <taxon>Solirubrobacterales</taxon>
        <taxon>Paraconexibacteraceae</taxon>
        <taxon>Paraconexibacter</taxon>
    </lineage>
</organism>
<proteinExistence type="predicted"/>
<dbReference type="PANTHER" id="PTHR43656:SF2">
    <property type="entry name" value="BINDING OXIDOREDUCTASE, PUTATIVE (AFU_ORTHOLOGUE AFUA_2G08260)-RELATED"/>
    <property type="match status" value="1"/>
</dbReference>
<dbReference type="InterPro" id="IPR051799">
    <property type="entry name" value="NADH_flavin_oxidoreductase"/>
</dbReference>